<comment type="subcellular location">
    <subcellularLocation>
        <location evidence="1">Cell membrane</location>
        <topology evidence="1">Multi-pass membrane protein</topology>
    </subcellularLocation>
</comment>
<feature type="transmembrane region" description="Helical" evidence="9">
    <location>
        <begin position="253"/>
        <end position="276"/>
    </location>
</feature>
<dbReference type="FunFam" id="3.40.50.300:FF:000221">
    <property type="entry name" value="Multidrug ABC transporter ATP-binding protein"/>
    <property type="match status" value="1"/>
</dbReference>
<protein>
    <submittedName>
        <fullName evidence="12">ABC transporter</fullName>
    </submittedName>
</protein>
<evidence type="ECO:0000256" key="8">
    <source>
        <dbReference type="ARBA" id="ARBA00023136"/>
    </source>
</evidence>
<comment type="caution">
    <text evidence="12">The sequence shown here is derived from an EMBL/GenBank/DDBJ whole genome shotgun (WGS) entry which is preliminary data.</text>
</comment>
<dbReference type="RefSeq" id="WP_078177115.1">
    <property type="nucleotide sequence ID" value="NZ_CP128130.1"/>
</dbReference>
<feature type="domain" description="ABC transporter" evidence="10">
    <location>
        <begin position="348"/>
        <end position="586"/>
    </location>
</feature>
<dbReference type="EMBL" id="MUAI01000042">
    <property type="protein sequence ID" value="OOR03479.1"/>
    <property type="molecule type" value="Genomic_DNA"/>
</dbReference>
<evidence type="ECO:0000256" key="2">
    <source>
        <dbReference type="ARBA" id="ARBA00022448"/>
    </source>
</evidence>
<dbReference type="PANTHER" id="PTHR43394:SF1">
    <property type="entry name" value="ATP-BINDING CASSETTE SUB-FAMILY B MEMBER 10, MITOCHONDRIAL"/>
    <property type="match status" value="1"/>
</dbReference>
<dbReference type="InterPro" id="IPR011527">
    <property type="entry name" value="ABC1_TM_dom"/>
</dbReference>
<evidence type="ECO:0000256" key="3">
    <source>
        <dbReference type="ARBA" id="ARBA00022475"/>
    </source>
</evidence>
<reference evidence="12 13" key="1">
    <citation type="submission" date="2017-01" db="EMBL/GenBank/DDBJ databases">
        <title>Bacillus cereus isolates.</title>
        <authorList>
            <person name="Beno S.M."/>
        </authorList>
    </citation>
    <scope>NUCLEOTIDE SEQUENCE [LARGE SCALE GENOMIC DNA]</scope>
    <source>
        <strain evidence="12 13">FSL W7-1108</strain>
    </source>
</reference>
<dbReference type="SUPFAM" id="SSF52540">
    <property type="entry name" value="P-loop containing nucleoside triphosphate hydrolases"/>
    <property type="match status" value="1"/>
</dbReference>
<dbReference type="PROSITE" id="PS50929">
    <property type="entry name" value="ABC_TM1F"/>
    <property type="match status" value="1"/>
</dbReference>
<dbReference type="SUPFAM" id="SSF90123">
    <property type="entry name" value="ABC transporter transmembrane region"/>
    <property type="match status" value="1"/>
</dbReference>
<dbReference type="PROSITE" id="PS50893">
    <property type="entry name" value="ABC_TRANSPORTER_2"/>
    <property type="match status" value="1"/>
</dbReference>
<feature type="transmembrane region" description="Helical" evidence="9">
    <location>
        <begin position="156"/>
        <end position="179"/>
    </location>
</feature>
<dbReference type="InterPro" id="IPR027417">
    <property type="entry name" value="P-loop_NTPase"/>
</dbReference>
<evidence type="ECO:0000313" key="12">
    <source>
        <dbReference type="EMBL" id="OOR03479.1"/>
    </source>
</evidence>
<keyword evidence="8 9" id="KW-0472">Membrane</keyword>
<sequence>MRIEYLLNSSKLVWSTARIELICILLINIFQGILPLFTLIITQKLLNSIQQLFTSNDKVISNVIIYLILQLLINLTSTFLDKYKITINIKLEQQIDYKIKKIIANKVLKVKYQYFEDNKFYDHLQRVQGDIGNKFLDPILKIIEITKNSITLVSTLLFLAQFHWLFLFLSIISAIPLFIMQKKFGEQNYFLMKFQTPKAREQNYIFSLLVNRQANRELRLNQTYEFLIQKWSKSLKANNNDILMQVNRQQNKLILFNSINHIISMGTVILLLFFIFRKSIKIGDFVSINSAVQIAQNSINTIATLLAEIYKQNLFITDLYELLGYEDEQEISIANELQLFPKTLQKGIQVKNLSFSYPGTEKKVIKNINFDIHPNEKLVIVGENGSGKSTLIKCLIGSFEVPNNTIFFDEIDKNRIEKKSLYNNIAVIFQDFVKYELTAKENISIGSCEFSEDTIISSSKIAESHSLISKLPNSYNTQLGRLFGNSTDLSGGQWQRIAIARALIKTAPILILDEPTSALDPNTEANLFEKFKEISNEKITIFISHRMYACHLADRIIVMKDGGIVEMGTHNELLNLHGEYFNLYSSQKEKYIDPKEDTVKEQIYEPNY</sequence>
<evidence type="ECO:0000256" key="9">
    <source>
        <dbReference type="SAM" id="Phobius"/>
    </source>
</evidence>
<dbReference type="InterPro" id="IPR036640">
    <property type="entry name" value="ABC1_TM_sf"/>
</dbReference>
<evidence type="ECO:0000256" key="1">
    <source>
        <dbReference type="ARBA" id="ARBA00004651"/>
    </source>
</evidence>
<dbReference type="InterPro" id="IPR003593">
    <property type="entry name" value="AAA+_ATPase"/>
</dbReference>
<dbReference type="InterPro" id="IPR039421">
    <property type="entry name" value="Type_1_exporter"/>
</dbReference>
<evidence type="ECO:0000256" key="5">
    <source>
        <dbReference type="ARBA" id="ARBA00022741"/>
    </source>
</evidence>
<accession>A0A1S9T1C7</accession>
<dbReference type="GO" id="GO:0005886">
    <property type="term" value="C:plasma membrane"/>
    <property type="evidence" value="ECO:0007669"/>
    <property type="project" value="UniProtKB-SubCell"/>
</dbReference>
<keyword evidence="2" id="KW-0813">Transport</keyword>
<dbReference type="PANTHER" id="PTHR43394">
    <property type="entry name" value="ATP-DEPENDENT PERMEASE MDL1, MITOCHONDRIAL"/>
    <property type="match status" value="1"/>
</dbReference>
<organism evidence="12 13">
    <name type="scientific">Bacillus mycoides</name>
    <dbReference type="NCBI Taxonomy" id="1405"/>
    <lineage>
        <taxon>Bacteria</taxon>
        <taxon>Bacillati</taxon>
        <taxon>Bacillota</taxon>
        <taxon>Bacilli</taxon>
        <taxon>Bacillales</taxon>
        <taxon>Bacillaceae</taxon>
        <taxon>Bacillus</taxon>
        <taxon>Bacillus cereus group</taxon>
    </lineage>
</organism>
<dbReference type="GO" id="GO:0005524">
    <property type="term" value="F:ATP binding"/>
    <property type="evidence" value="ECO:0007669"/>
    <property type="project" value="UniProtKB-KW"/>
</dbReference>
<dbReference type="GO" id="GO:0016887">
    <property type="term" value="F:ATP hydrolysis activity"/>
    <property type="evidence" value="ECO:0007669"/>
    <property type="project" value="InterPro"/>
</dbReference>
<keyword evidence="4 9" id="KW-0812">Transmembrane</keyword>
<evidence type="ECO:0000256" key="6">
    <source>
        <dbReference type="ARBA" id="ARBA00022840"/>
    </source>
</evidence>
<dbReference type="Gene3D" id="3.40.50.300">
    <property type="entry name" value="P-loop containing nucleotide triphosphate hydrolases"/>
    <property type="match status" value="1"/>
</dbReference>
<dbReference type="SMART" id="SM00382">
    <property type="entry name" value="AAA"/>
    <property type="match status" value="1"/>
</dbReference>
<gene>
    <name evidence="12" type="ORF">BW900_26775</name>
</gene>
<dbReference type="Pfam" id="PF00005">
    <property type="entry name" value="ABC_tran"/>
    <property type="match status" value="1"/>
</dbReference>
<dbReference type="InterPro" id="IPR003439">
    <property type="entry name" value="ABC_transporter-like_ATP-bd"/>
</dbReference>
<keyword evidence="3" id="KW-1003">Cell membrane</keyword>
<dbReference type="InterPro" id="IPR017871">
    <property type="entry name" value="ABC_transporter-like_CS"/>
</dbReference>
<evidence type="ECO:0000259" key="10">
    <source>
        <dbReference type="PROSITE" id="PS50893"/>
    </source>
</evidence>
<feature type="domain" description="ABC transmembrane type-1" evidence="11">
    <location>
        <begin position="21"/>
        <end position="311"/>
    </location>
</feature>
<keyword evidence="5" id="KW-0547">Nucleotide-binding</keyword>
<dbReference type="Proteomes" id="UP000190696">
    <property type="component" value="Unassembled WGS sequence"/>
</dbReference>
<dbReference type="Gene3D" id="1.20.1560.10">
    <property type="entry name" value="ABC transporter type 1, transmembrane domain"/>
    <property type="match status" value="1"/>
</dbReference>
<keyword evidence="7 9" id="KW-1133">Transmembrane helix</keyword>
<evidence type="ECO:0000259" key="11">
    <source>
        <dbReference type="PROSITE" id="PS50929"/>
    </source>
</evidence>
<dbReference type="AlphaFoldDB" id="A0A1S9T1C7"/>
<evidence type="ECO:0000313" key="13">
    <source>
        <dbReference type="Proteomes" id="UP000190696"/>
    </source>
</evidence>
<evidence type="ECO:0000256" key="7">
    <source>
        <dbReference type="ARBA" id="ARBA00022989"/>
    </source>
</evidence>
<proteinExistence type="predicted"/>
<dbReference type="PROSITE" id="PS00211">
    <property type="entry name" value="ABC_TRANSPORTER_1"/>
    <property type="match status" value="1"/>
</dbReference>
<dbReference type="GO" id="GO:0015421">
    <property type="term" value="F:ABC-type oligopeptide transporter activity"/>
    <property type="evidence" value="ECO:0007669"/>
    <property type="project" value="TreeGrafter"/>
</dbReference>
<evidence type="ECO:0000256" key="4">
    <source>
        <dbReference type="ARBA" id="ARBA00022692"/>
    </source>
</evidence>
<keyword evidence="6" id="KW-0067">ATP-binding</keyword>
<name>A0A1S9T1C7_BACMY</name>
<feature type="transmembrane region" description="Helical" evidence="9">
    <location>
        <begin position="21"/>
        <end position="43"/>
    </location>
</feature>